<proteinExistence type="predicted"/>
<dbReference type="Proteomes" id="UP000029385">
    <property type="component" value="Unassembled WGS sequence"/>
</dbReference>
<organism evidence="1 2">
    <name type="scientific">Arenimonas oryziterrae DSM 21050 = YC6267</name>
    <dbReference type="NCBI Taxonomy" id="1121015"/>
    <lineage>
        <taxon>Bacteria</taxon>
        <taxon>Pseudomonadati</taxon>
        <taxon>Pseudomonadota</taxon>
        <taxon>Gammaproteobacteria</taxon>
        <taxon>Lysobacterales</taxon>
        <taxon>Lysobacteraceae</taxon>
        <taxon>Arenimonas</taxon>
    </lineage>
</organism>
<dbReference type="AlphaFoldDB" id="A0A091AQV4"/>
<name>A0A091AQV4_9GAMM</name>
<reference evidence="1 2" key="1">
    <citation type="submission" date="2013-09" db="EMBL/GenBank/DDBJ databases">
        <title>Genome sequencing of Arenimonas oryziterrae.</title>
        <authorList>
            <person name="Chen F."/>
            <person name="Wang G."/>
        </authorList>
    </citation>
    <scope>NUCLEOTIDE SEQUENCE [LARGE SCALE GENOMIC DNA]</scope>
    <source>
        <strain evidence="1 2">YC6267</strain>
    </source>
</reference>
<accession>A0A091AQV4</accession>
<keyword evidence="2" id="KW-1185">Reference proteome</keyword>
<evidence type="ECO:0000313" key="1">
    <source>
        <dbReference type="EMBL" id="KFN41761.1"/>
    </source>
</evidence>
<sequence length="133" mass="15083">MGFSMEKTNYCDEKAVHKCVKIGGLVLSVPRDRLAVGDEWTEVSSKKEVTRSLEWIDVETRIKYRVLSEGAFCVLGKSIPIFTIQGTYSDGKSMQYLYSTSLGVVAIFFPENVDDDVPRFFVLVDEKGLLWEE</sequence>
<dbReference type="EMBL" id="AVCI01000025">
    <property type="protein sequence ID" value="KFN41761.1"/>
    <property type="molecule type" value="Genomic_DNA"/>
</dbReference>
<protein>
    <submittedName>
        <fullName evidence="1">Uncharacterized protein</fullName>
    </submittedName>
</protein>
<comment type="caution">
    <text evidence="1">The sequence shown here is derived from an EMBL/GenBank/DDBJ whole genome shotgun (WGS) entry which is preliminary data.</text>
</comment>
<gene>
    <name evidence="1" type="ORF">N789_14785</name>
</gene>
<evidence type="ECO:0000313" key="2">
    <source>
        <dbReference type="Proteomes" id="UP000029385"/>
    </source>
</evidence>